<dbReference type="EMBL" id="ML220126">
    <property type="protein sequence ID" value="TGZ80160.1"/>
    <property type="molecule type" value="Genomic_DNA"/>
</dbReference>
<evidence type="ECO:0000256" key="1">
    <source>
        <dbReference type="SAM" id="MobiDB-lite"/>
    </source>
</evidence>
<dbReference type="InterPro" id="IPR013897">
    <property type="entry name" value="Duc1"/>
</dbReference>
<dbReference type="PANTHER" id="PTHR34826">
    <property type="entry name" value="UPF0590 PROTEIN C409.17C"/>
    <property type="match status" value="1"/>
</dbReference>
<feature type="compositionally biased region" description="Acidic residues" evidence="1">
    <location>
        <begin position="248"/>
        <end position="258"/>
    </location>
</feature>
<accession>A0A4S2MUE7</accession>
<evidence type="ECO:0000313" key="3">
    <source>
        <dbReference type="EMBL" id="TGZ80160.1"/>
    </source>
</evidence>
<feature type="domain" description="Domain of unknown function at the cortex 1" evidence="2">
    <location>
        <begin position="4"/>
        <end position="247"/>
    </location>
</feature>
<evidence type="ECO:0000259" key="2">
    <source>
        <dbReference type="Pfam" id="PF08588"/>
    </source>
</evidence>
<dbReference type="InParanoid" id="A0A4S2MUE7"/>
<feature type="compositionally biased region" description="Basic and acidic residues" evidence="1">
    <location>
        <begin position="259"/>
        <end position="286"/>
    </location>
</feature>
<feature type="compositionally biased region" description="Polar residues" evidence="1">
    <location>
        <begin position="10"/>
        <end position="21"/>
    </location>
</feature>
<keyword evidence="4" id="KW-1185">Reference proteome</keyword>
<dbReference type="AlphaFoldDB" id="A0A4S2MUE7"/>
<name>A0A4S2MUE7_9PEZI</name>
<proteinExistence type="predicted"/>
<dbReference type="PANTHER" id="PTHR34826:SF2">
    <property type="entry name" value="UPF0590 PROTEIN C409.17C"/>
    <property type="match status" value="1"/>
</dbReference>
<reference evidence="3 4" key="1">
    <citation type="submission" date="2019-04" db="EMBL/GenBank/DDBJ databases">
        <title>Comparative genomics and transcriptomics to analyze fruiting body development in filamentous ascomycetes.</title>
        <authorList>
            <consortium name="DOE Joint Genome Institute"/>
            <person name="Lutkenhaus R."/>
            <person name="Traeger S."/>
            <person name="Breuer J."/>
            <person name="Kuo A."/>
            <person name="Lipzen A."/>
            <person name="Pangilinan J."/>
            <person name="Dilworth D."/>
            <person name="Sandor L."/>
            <person name="Poggeler S."/>
            <person name="Barry K."/>
            <person name="Grigoriev I.V."/>
            <person name="Nowrousian M."/>
        </authorList>
    </citation>
    <scope>NUCLEOTIDE SEQUENCE [LARGE SCALE GENOMIC DNA]</scope>
    <source>
        <strain evidence="3 4">CBS 389.68</strain>
    </source>
</reference>
<evidence type="ECO:0000313" key="4">
    <source>
        <dbReference type="Proteomes" id="UP000298138"/>
    </source>
</evidence>
<gene>
    <name evidence="3" type="ORF">EX30DRAFT_62365</name>
</gene>
<dbReference type="Proteomes" id="UP000298138">
    <property type="component" value="Unassembled WGS sequence"/>
</dbReference>
<sequence>MHSLLVLSGPDTTTLKPHTPNTPDPIRISPTTLISLHLKTFTGQPPAPPTSPIFTIPPHQSDLFSLQLTFTPSHDINGDDLVLANTFDRPIRDSLPYFFPAAWAGLRIIDPGVDGDPYADRPFIYGPCLSSINYMRICSPDESSSSSSSSSPEIITEDFRLASDPDLEIPPENAKQRMKYFLDADRRRKFTFRKGVTYKMDFANGFIEFDGFTVTVPRLGWKVSVLRYWDGQPFRYELVDRRTKEGFGVEEEEEEEKEKEERKDQKGVEAGKWDTEEAKGVSDDVD</sequence>
<organism evidence="3 4">
    <name type="scientific">Ascodesmis nigricans</name>
    <dbReference type="NCBI Taxonomy" id="341454"/>
    <lineage>
        <taxon>Eukaryota</taxon>
        <taxon>Fungi</taxon>
        <taxon>Dikarya</taxon>
        <taxon>Ascomycota</taxon>
        <taxon>Pezizomycotina</taxon>
        <taxon>Pezizomycetes</taxon>
        <taxon>Pezizales</taxon>
        <taxon>Ascodesmidaceae</taxon>
        <taxon>Ascodesmis</taxon>
    </lineage>
</organism>
<protein>
    <submittedName>
        <fullName evidence="3">DUF1769-domain-containing protein</fullName>
    </submittedName>
</protein>
<dbReference type="OrthoDB" id="722566at2759"/>
<dbReference type="STRING" id="341454.A0A4S2MUE7"/>
<dbReference type="Pfam" id="PF08588">
    <property type="entry name" value="Duc1"/>
    <property type="match status" value="1"/>
</dbReference>
<feature type="region of interest" description="Disordered" evidence="1">
    <location>
        <begin position="1"/>
        <end position="26"/>
    </location>
</feature>
<feature type="region of interest" description="Disordered" evidence="1">
    <location>
        <begin position="245"/>
        <end position="286"/>
    </location>
</feature>